<protein>
    <submittedName>
        <fullName evidence="1">Uncharacterized protein</fullName>
    </submittedName>
</protein>
<proteinExistence type="predicted"/>
<organism evidence="1 2">
    <name type="scientific">Paralvinella palmiformis</name>
    <dbReference type="NCBI Taxonomy" id="53620"/>
    <lineage>
        <taxon>Eukaryota</taxon>
        <taxon>Metazoa</taxon>
        <taxon>Spiralia</taxon>
        <taxon>Lophotrochozoa</taxon>
        <taxon>Annelida</taxon>
        <taxon>Polychaeta</taxon>
        <taxon>Sedentaria</taxon>
        <taxon>Canalipalpata</taxon>
        <taxon>Terebellida</taxon>
        <taxon>Terebelliformia</taxon>
        <taxon>Alvinellidae</taxon>
        <taxon>Paralvinella</taxon>
    </lineage>
</organism>
<name>A0AAD9MPX3_9ANNE</name>
<evidence type="ECO:0000313" key="2">
    <source>
        <dbReference type="Proteomes" id="UP001208570"/>
    </source>
</evidence>
<dbReference type="SUPFAM" id="SSF50494">
    <property type="entry name" value="Trypsin-like serine proteases"/>
    <property type="match status" value="1"/>
</dbReference>
<dbReference type="Proteomes" id="UP001208570">
    <property type="component" value="Unassembled WGS sequence"/>
</dbReference>
<dbReference type="InterPro" id="IPR009003">
    <property type="entry name" value="Peptidase_S1_PA"/>
</dbReference>
<keyword evidence="2" id="KW-1185">Reference proteome</keyword>
<dbReference type="EMBL" id="JAODUP010001069">
    <property type="protein sequence ID" value="KAK2141607.1"/>
    <property type="molecule type" value="Genomic_DNA"/>
</dbReference>
<dbReference type="Gene3D" id="2.40.10.10">
    <property type="entry name" value="Trypsin-like serine proteases"/>
    <property type="match status" value="1"/>
</dbReference>
<reference evidence="1" key="1">
    <citation type="journal article" date="2023" name="Mol. Biol. Evol.">
        <title>Third-Generation Sequencing Reveals the Adaptive Role of the Epigenome in Three Deep-Sea Polychaetes.</title>
        <authorList>
            <person name="Perez M."/>
            <person name="Aroh O."/>
            <person name="Sun Y."/>
            <person name="Lan Y."/>
            <person name="Juniper S.K."/>
            <person name="Young C.R."/>
            <person name="Angers B."/>
            <person name="Qian P.Y."/>
        </authorList>
    </citation>
    <scope>NUCLEOTIDE SEQUENCE</scope>
    <source>
        <strain evidence="1">P08H-3</strain>
    </source>
</reference>
<sequence>MVVKRADDSFVLVGITSFGIGCSNGYPGVYSRVSLSTELDPGYSGCKFKSGLVGFLPE</sequence>
<evidence type="ECO:0000313" key="1">
    <source>
        <dbReference type="EMBL" id="KAK2141607.1"/>
    </source>
</evidence>
<comment type="caution">
    <text evidence="1">The sequence shown here is derived from an EMBL/GenBank/DDBJ whole genome shotgun (WGS) entry which is preliminary data.</text>
</comment>
<dbReference type="PROSITE" id="PS51257">
    <property type="entry name" value="PROKAR_LIPOPROTEIN"/>
    <property type="match status" value="1"/>
</dbReference>
<dbReference type="AlphaFoldDB" id="A0AAD9MPX3"/>
<dbReference type="InterPro" id="IPR043504">
    <property type="entry name" value="Peptidase_S1_PA_chymotrypsin"/>
</dbReference>
<gene>
    <name evidence="1" type="ORF">LSH36_1069g00020</name>
</gene>
<accession>A0AAD9MPX3</accession>